<dbReference type="Proteomes" id="UP000317494">
    <property type="component" value="Unassembled WGS sequence"/>
</dbReference>
<dbReference type="SMART" id="SM00213">
    <property type="entry name" value="UBQ"/>
    <property type="match status" value="1"/>
</dbReference>
<evidence type="ECO:0000313" key="4">
    <source>
        <dbReference type="Proteomes" id="UP000317494"/>
    </source>
</evidence>
<dbReference type="InterPro" id="IPR000626">
    <property type="entry name" value="Ubiquitin-like_dom"/>
</dbReference>
<evidence type="ECO:0000313" key="5">
    <source>
        <dbReference type="Proteomes" id="UP000320475"/>
    </source>
</evidence>
<sequence>MDGENFEEQKKVEHINLKVVGPDHSEIAFKIKRTTPLDKLMNAYLQKTGQDRNAVRFITANGDRIQPSDTPEDLELEDGEQISVTVQQLGGHVY</sequence>
<dbReference type="STRING" id="286115.A0A507CMK6"/>
<keyword evidence="4" id="KW-1185">Reference proteome</keyword>
<dbReference type="InterPro" id="IPR022617">
    <property type="entry name" value="Rad60/SUMO-like_dom"/>
</dbReference>
<gene>
    <name evidence="2" type="ORF">SeLEV6574_g06867</name>
    <name evidence="3" type="ORF">SeMB42_g01616</name>
</gene>
<dbReference type="Gene3D" id="3.10.20.90">
    <property type="entry name" value="Phosphatidylinositol 3-kinase Catalytic Subunit, Chain A, domain 1"/>
    <property type="match status" value="1"/>
</dbReference>
<evidence type="ECO:0000313" key="3">
    <source>
        <dbReference type="EMBL" id="TPX52148.1"/>
    </source>
</evidence>
<feature type="domain" description="Ubiquitin-like" evidence="1">
    <location>
        <begin position="13"/>
        <end position="91"/>
    </location>
</feature>
<reference evidence="4 5" key="1">
    <citation type="journal article" date="2019" name="Sci. Rep.">
        <title>Comparative genomics of chytrid fungi reveal insights into the obligate biotrophic and pathogenic lifestyle of Synchytrium endobioticum.</title>
        <authorList>
            <person name="van de Vossenberg B.T.L.H."/>
            <person name="Warris S."/>
            <person name="Nguyen H.D.T."/>
            <person name="van Gent-Pelzer M.P.E."/>
            <person name="Joly D.L."/>
            <person name="van de Geest H.C."/>
            <person name="Bonants P.J.M."/>
            <person name="Smith D.S."/>
            <person name="Levesque C.A."/>
            <person name="van der Lee T.A.J."/>
        </authorList>
    </citation>
    <scope>NUCLEOTIDE SEQUENCE [LARGE SCALE GENOMIC DNA]</scope>
    <source>
        <strain evidence="2 5">LEV6574</strain>
        <strain evidence="3 4">MB42</strain>
    </source>
</reference>
<dbReference type="AlphaFoldDB" id="A0A507CMK6"/>
<comment type="caution">
    <text evidence="2">The sequence shown here is derived from an EMBL/GenBank/DDBJ whole genome shotgun (WGS) entry which is preliminary data.</text>
</comment>
<evidence type="ECO:0000313" key="2">
    <source>
        <dbReference type="EMBL" id="TPX39995.1"/>
    </source>
</evidence>
<name>A0A507CMK6_9FUNG</name>
<dbReference type="PANTHER" id="PTHR10562">
    <property type="entry name" value="SMALL UBIQUITIN-RELATED MODIFIER"/>
    <property type="match status" value="1"/>
</dbReference>
<dbReference type="VEuPathDB" id="FungiDB:SeMB42_g01616"/>
<dbReference type="OrthoDB" id="442921at2759"/>
<proteinExistence type="predicted"/>
<dbReference type="InterPro" id="IPR029071">
    <property type="entry name" value="Ubiquitin-like_domsf"/>
</dbReference>
<dbReference type="Proteomes" id="UP000320475">
    <property type="component" value="Unassembled WGS sequence"/>
</dbReference>
<protein>
    <recommendedName>
        <fullName evidence="1">Ubiquitin-like domain-containing protein</fullName>
    </recommendedName>
</protein>
<dbReference type="EMBL" id="QEAN01000043">
    <property type="protein sequence ID" value="TPX52148.1"/>
    <property type="molecule type" value="Genomic_DNA"/>
</dbReference>
<dbReference type="Pfam" id="PF11976">
    <property type="entry name" value="Rad60-SLD"/>
    <property type="match status" value="1"/>
</dbReference>
<organism evidence="2 5">
    <name type="scientific">Synchytrium endobioticum</name>
    <dbReference type="NCBI Taxonomy" id="286115"/>
    <lineage>
        <taxon>Eukaryota</taxon>
        <taxon>Fungi</taxon>
        <taxon>Fungi incertae sedis</taxon>
        <taxon>Chytridiomycota</taxon>
        <taxon>Chytridiomycota incertae sedis</taxon>
        <taxon>Chytridiomycetes</taxon>
        <taxon>Synchytriales</taxon>
        <taxon>Synchytriaceae</taxon>
        <taxon>Synchytrium</taxon>
    </lineage>
</organism>
<evidence type="ECO:0000259" key="1">
    <source>
        <dbReference type="PROSITE" id="PS50053"/>
    </source>
</evidence>
<dbReference type="EMBL" id="QEAM01000424">
    <property type="protein sequence ID" value="TPX39995.1"/>
    <property type="molecule type" value="Genomic_DNA"/>
</dbReference>
<dbReference type="SUPFAM" id="SSF54236">
    <property type="entry name" value="Ubiquitin-like"/>
    <property type="match status" value="1"/>
</dbReference>
<accession>A0A507CMK6</accession>
<dbReference type="PROSITE" id="PS50053">
    <property type="entry name" value="UBIQUITIN_2"/>
    <property type="match status" value="1"/>
</dbReference>